<dbReference type="Proteomes" id="UP001589645">
    <property type="component" value="Unassembled WGS sequence"/>
</dbReference>
<dbReference type="PRINTS" id="PR00035">
    <property type="entry name" value="HTHGNTR"/>
</dbReference>
<evidence type="ECO:0000256" key="3">
    <source>
        <dbReference type="ARBA" id="ARBA00023163"/>
    </source>
</evidence>
<dbReference type="InterPro" id="IPR036390">
    <property type="entry name" value="WH_DNA-bd_sf"/>
</dbReference>
<dbReference type="Gene3D" id="3.40.1410.10">
    <property type="entry name" value="Chorismate lyase-like"/>
    <property type="match status" value="1"/>
</dbReference>
<name>A0ABV5HRU0_9VIBR</name>
<dbReference type="InterPro" id="IPR011663">
    <property type="entry name" value="UTRA"/>
</dbReference>
<dbReference type="InterPro" id="IPR000524">
    <property type="entry name" value="Tscrpt_reg_HTH_GntR"/>
</dbReference>
<dbReference type="SUPFAM" id="SSF46785">
    <property type="entry name" value="Winged helix' DNA-binding domain"/>
    <property type="match status" value="1"/>
</dbReference>
<dbReference type="Gene3D" id="1.10.10.10">
    <property type="entry name" value="Winged helix-like DNA-binding domain superfamily/Winged helix DNA-binding domain"/>
    <property type="match status" value="1"/>
</dbReference>
<feature type="domain" description="HTH gntR-type" evidence="4">
    <location>
        <begin position="1"/>
        <end position="68"/>
    </location>
</feature>
<dbReference type="InterPro" id="IPR050679">
    <property type="entry name" value="Bact_HTH_transcr_reg"/>
</dbReference>
<accession>A0ABV5HRU0</accession>
<comment type="caution">
    <text evidence="5">The sequence shown here is derived from an EMBL/GenBank/DDBJ whole genome shotgun (WGS) entry which is preliminary data.</text>
</comment>
<proteinExistence type="predicted"/>
<dbReference type="RefSeq" id="WP_390194985.1">
    <property type="nucleotide sequence ID" value="NZ_JBHMEP010000006.1"/>
</dbReference>
<evidence type="ECO:0000259" key="4">
    <source>
        <dbReference type="PROSITE" id="PS50949"/>
    </source>
</evidence>
<keyword evidence="3" id="KW-0804">Transcription</keyword>
<evidence type="ECO:0000256" key="2">
    <source>
        <dbReference type="ARBA" id="ARBA00023125"/>
    </source>
</evidence>
<keyword evidence="1" id="KW-0805">Transcription regulation</keyword>
<dbReference type="PANTHER" id="PTHR44846:SF7">
    <property type="entry name" value="TRANSCRIPTIONAL REGULATOR OF 2-AMINOETHYLPHOSPHONATE DEGRADATION OPERONS-RELATED"/>
    <property type="match status" value="1"/>
</dbReference>
<dbReference type="Pfam" id="PF07702">
    <property type="entry name" value="UTRA"/>
    <property type="match status" value="1"/>
</dbReference>
<protein>
    <submittedName>
        <fullName evidence="5">UTRA domain-containing protein</fullName>
    </submittedName>
</protein>
<dbReference type="InterPro" id="IPR028978">
    <property type="entry name" value="Chorismate_lyase_/UTRA_dom_sf"/>
</dbReference>
<keyword evidence="6" id="KW-1185">Reference proteome</keyword>
<reference evidence="5 6" key="1">
    <citation type="submission" date="2024-09" db="EMBL/GenBank/DDBJ databases">
        <authorList>
            <person name="Sun Q."/>
            <person name="Mori K."/>
        </authorList>
    </citation>
    <scope>NUCLEOTIDE SEQUENCE [LARGE SCALE GENOMIC DNA]</scope>
    <source>
        <strain evidence="5 6">CECT 8064</strain>
    </source>
</reference>
<evidence type="ECO:0000313" key="6">
    <source>
        <dbReference type="Proteomes" id="UP001589645"/>
    </source>
</evidence>
<dbReference type="SUPFAM" id="SSF64288">
    <property type="entry name" value="Chorismate lyase-like"/>
    <property type="match status" value="1"/>
</dbReference>
<dbReference type="PANTHER" id="PTHR44846">
    <property type="entry name" value="MANNOSYL-D-GLYCERATE TRANSPORT/METABOLISM SYSTEM REPRESSOR MNGR-RELATED"/>
    <property type="match status" value="1"/>
</dbReference>
<evidence type="ECO:0000256" key="1">
    <source>
        <dbReference type="ARBA" id="ARBA00023015"/>
    </source>
</evidence>
<sequence>MQYVKIRNAIIEQIDAGMLSSGQKLPPERKLAESFGTTRVTLREALSLLEAEGRIFREDRRGWFISPLPLHFDLSRQVSIEQLAVEQQRAFQVSVGEVKSMLANQQAAELMHLPPFSDVMSIERTHFLDKRPVAFAMHYTRLDRFTNLAAGEWQGALLDIYQQQFSFKPHQIRYRVRPSSLVGDIAQVLRATEGSAALLIERFYCDSDGTVCCVDIEYWRHDAILLQAQADQSP</sequence>
<keyword evidence="2" id="KW-0238">DNA-binding</keyword>
<dbReference type="PROSITE" id="PS50949">
    <property type="entry name" value="HTH_GNTR"/>
    <property type="match status" value="1"/>
</dbReference>
<dbReference type="InterPro" id="IPR036388">
    <property type="entry name" value="WH-like_DNA-bd_sf"/>
</dbReference>
<evidence type="ECO:0000313" key="5">
    <source>
        <dbReference type="EMBL" id="MFB9136660.1"/>
    </source>
</evidence>
<dbReference type="SMART" id="SM00345">
    <property type="entry name" value="HTH_GNTR"/>
    <property type="match status" value="1"/>
</dbReference>
<organism evidence="5 6">
    <name type="scientific">Vibrio olivae</name>
    <dbReference type="NCBI Taxonomy" id="1243002"/>
    <lineage>
        <taxon>Bacteria</taxon>
        <taxon>Pseudomonadati</taxon>
        <taxon>Pseudomonadota</taxon>
        <taxon>Gammaproteobacteria</taxon>
        <taxon>Vibrionales</taxon>
        <taxon>Vibrionaceae</taxon>
        <taxon>Vibrio</taxon>
    </lineage>
</organism>
<dbReference type="EMBL" id="JBHMEP010000006">
    <property type="protein sequence ID" value="MFB9136660.1"/>
    <property type="molecule type" value="Genomic_DNA"/>
</dbReference>
<dbReference type="Pfam" id="PF00392">
    <property type="entry name" value="GntR"/>
    <property type="match status" value="1"/>
</dbReference>
<gene>
    <name evidence="5" type="ORF">ACFFUV_16960</name>
</gene>
<dbReference type="CDD" id="cd07377">
    <property type="entry name" value="WHTH_GntR"/>
    <property type="match status" value="1"/>
</dbReference>
<dbReference type="SMART" id="SM00866">
    <property type="entry name" value="UTRA"/>
    <property type="match status" value="1"/>
</dbReference>